<dbReference type="Proteomes" id="UP000014540">
    <property type="component" value="Unassembled WGS sequence"/>
</dbReference>
<dbReference type="NCBIfam" id="NF047518">
    <property type="entry name" value="LIC_10091_fam"/>
    <property type="match status" value="1"/>
</dbReference>
<organism evidence="2 3">
    <name type="scientific">Leptospira fainei serovar Hurstbridge str. BUT 6</name>
    <dbReference type="NCBI Taxonomy" id="1193011"/>
    <lineage>
        <taxon>Bacteria</taxon>
        <taxon>Pseudomonadati</taxon>
        <taxon>Spirochaetota</taxon>
        <taxon>Spirochaetia</taxon>
        <taxon>Leptospirales</taxon>
        <taxon>Leptospiraceae</taxon>
        <taxon>Leptospira</taxon>
    </lineage>
</organism>
<dbReference type="InterPro" id="IPR056692">
    <property type="entry name" value="DUF7790"/>
</dbReference>
<dbReference type="STRING" id="1193011.LEP1GSC058_2951"/>
<protein>
    <recommendedName>
        <fullName evidence="1">DUF7790 domain-containing protein</fullName>
    </recommendedName>
</protein>
<reference evidence="2" key="1">
    <citation type="submission" date="2013-04" db="EMBL/GenBank/DDBJ databases">
        <authorList>
            <person name="Harkins D.M."/>
            <person name="Durkin A.S."/>
            <person name="Selengut J.D."/>
            <person name="Sanka R."/>
            <person name="DePew J."/>
            <person name="Purushe J."/>
            <person name="Ahmed A."/>
            <person name="van der Linden H."/>
            <person name="Goris M.G.A."/>
            <person name="Hartskeerl R.A."/>
            <person name="Vinetz J.M."/>
            <person name="Sutton G.G."/>
            <person name="Nelson W.C."/>
            <person name="Fouts D.E."/>
        </authorList>
    </citation>
    <scope>NUCLEOTIDE SEQUENCE [LARGE SCALE GENOMIC DNA]</scope>
    <source>
        <strain evidence="2">BUT 6</strain>
    </source>
</reference>
<dbReference type="RefSeq" id="WP_016550399.1">
    <property type="nucleotide sequence ID" value="NZ_AKWZ02000010.1"/>
</dbReference>
<evidence type="ECO:0000313" key="3">
    <source>
        <dbReference type="Proteomes" id="UP000014540"/>
    </source>
</evidence>
<dbReference type="AlphaFoldDB" id="S3VBS8"/>
<sequence length="363" mass="41269">MTFRKKTAENLHASFSSRVYKTIFLIYLSFSAATCGTLSVTEHKYSSSNLNRDVLTLDETDPLPADRNLHADHYPASNERRLDLFRSSVEGLGGGYIGVGTDQNLTLVAWAKSEYAFLADFDPVTVAINRIHLYFFEISPTYAEFEALWDGKNKKETLAVLEKRFSADPEFKVISKAYEIALKKGGVPQRLADLKKMSKTFDFKSFHNDSNDYTYLRNMVLEGRILAIDGNLLGMKTFRAIGEKATKIRIPIRILYTSNAEEYFRYPDDMRKNFLSLPTDEKSIVIRTLTKGAKVFGFPDGEMFPKDYPFHYNVQSMDNFKIWLNKPGPLSTTAILSKRKQIVKGFSIIEGTPTDDSKKTAQK</sequence>
<proteinExistence type="predicted"/>
<evidence type="ECO:0000313" key="2">
    <source>
        <dbReference type="EMBL" id="EPG73935.1"/>
    </source>
</evidence>
<accession>S3VBS8</accession>
<dbReference type="EMBL" id="AKWZ02000010">
    <property type="protein sequence ID" value="EPG73935.1"/>
    <property type="molecule type" value="Genomic_DNA"/>
</dbReference>
<gene>
    <name evidence="2" type="ORF">LEP1GSC058_2951</name>
</gene>
<name>S3VBS8_9LEPT</name>
<dbReference type="CDD" id="cd21179">
    <property type="entry name" value="LIC_1098-like"/>
    <property type="match status" value="1"/>
</dbReference>
<feature type="domain" description="DUF7790" evidence="1">
    <location>
        <begin position="74"/>
        <end position="349"/>
    </location>
</feature>
<comment type="caution">
    <text evidence="2">The sequence shown here is derived from an EMBL/GenBank/DDBJ whole genome shotgun (WGS) entry which is preliminary data.</text>
</comment>
<keyword evidence="3" id="KW-1185">Reference proteome</keyword>
<evidence type="ECO:0000259" key="1">
    <source>
        <dbReference type="Pfam" id="PF25046"/>
    </source>
</evidence>
<dbReference type="OrthoDB" id="344308at2"/>
<dbReference type="Pfam" id="PF25046">
    <property type="entry name" value="DUF7790"/>
    <property type="match status" value="1"/>
</dbReference>